<dbReference type="InterPro" id="IPR002176">
    <property type="entry name" value="X-over_junc_endoDNase_RuvC"/>
</dbReference>
<keyword evidence="2 13" id="KW-0963">Cytoplasm</keyword>
<evidence type="ECO:0000256" key="5">
    <source>
        <dbReference type="ARBA" id="ARBA00022759"/>
    </source>
</evidence>
<dbReference type="PROSITE" id="PS01321">
    <property type="entry name" value="RUVC"/>
    <property type="match status" value="1"/>
</dbReference>
<organism evidence="15 16">
    <name type="scientific">Thiomicrospira cyclica (strain DSM 14477 / JCM 11371 / ALM1)</name>
    <name type="common">Thioalkalimicrobium cyclicum</name>
    <dbReference type="NCBI Taxonomy" id="717773"/>
    <lineage>
        <taxon>Bacteria</taxon>
        <taxon>Pseudomonadati</taxon>
        <taxon>Pseudomonadota</taxon>
        <taxon>Gammaproteobacteria</taxon>
        <taxon>Thiotrichales</taxon>
        <taxon>Piscirickettsiaceae</taxon>
        <taxon>Thiomicrospira</taxon>
    </lineage>
</organism>
<reference evidence="15 16" key="1">
    <citation type="submission" date="2011-05" db="EMBL/GenBank/DDBJ databases">
        <title>Complete sequence of Thioalkalimicrobium cyclicum ALM1.</title>
        <authorList>
            <consortium name="US DOE Joint Genome Institute"/>
            <person name="Lucas S."/>
            <person name="Han J."/>
            <person name="Lapidus A."/>
            <person name="Cheng J.-F."/>
            <person name="Goodwin L."/>
            <person name="Pitluck S."/>
            <person name="Peters L."/>
            <person name="Mikhailova N."/>
            <person name="Davenport K."/>
            <person name="Han C."/>
            <person name="Tapia R."/>
            <person name="Land M."/>
            <person name="Hauser L."/>
            <person name="Kyrpides N."/>
            <person name="Ivanova N."/>
            <person name="Pagani I."/>
            <person name="Kappler U."/>
            <person name="Woyke T."/>
        </authorList>
    </citation>
    <scope>NUCLEOTIDE SEQUENCE [LARGE SCALE GENOMIC DNA]</scope>
    <source>
        <strain evidence="16">DSM 14477 / JCM 11371 / ALM1</strain>
    </source>
</reference>
<dbReference type="CDD" id="cd16962">
    <property type="entry name" value="RuvC"/>
    <property type="match status" value="1"/>
</dbReference>
<dbReference type="GO" id="GO:0005737">
    <property type="term" value="C:cytoplasm"/>
    <property type="evidence" value="ECO:0007669"/>
    <property type="project" value="UniProtKB-SubCell"/>
</dbReference>
<keyword evidence="4 13" id="KW-0479">Metal-binding</keyword>
<evidence type="ECO:0000256" key="8">
    <source>
        <dbReference type="ARBA" id="ARBA00022842"/>
    </source>
</evidence>
<keyword evidence="3 13" id="KW-0540">Nuclease</keyword>
<evidence type="ECO:0000256" key="2">
    <source>
        <dbReference type="ARBA" id="ARBA00022490"/>
    </source>
</evidence>
<evidence type="ECO:0000313" key="16">
    <source>
        <dbReference type="Proteomes" id="UP000009232"/>
    </source>
</evidence>
<feature type="active site" evidence="13">
    <location>
        <position position="145"/>
    </location>
</feature>
<feature type="active site" evidence="13">
    <location>
        <position position="14"/>
    </location>
</feature>
<evidence type="ECO:0000256" key="10">
    <source>
        <dbReference type="ARBA" id="ARBA00023172"/>
    </source>
</evidence>
<dbReference type="EC" id="3.1.21.10" evidence="13 14"/>
<dbReference type="PRINTS" id="PR00696">
    <property type="entry name" value="RSOLVASERUVC"/>
</dbReference>
<dbReference type="GO" id="GO:0003677">
    <property type="term" value="F:DNA binding"/>
    <property type="evidence" value="ECO:0007669"/>
    <property type="project" value="UniProtKB-KW"/>
</dbReference>
<dbReference type="InterPro" id="IPR012337">
    <property type="entry name" value="RNaseH-like_sf"/>
</dbReference>
<dbReference type="eggNOG" id="COG0817">
    <property type="taxonomic scope" value="Bacteria"/>
</dbReference>
<dbReference type="GO" id="GO:0000287">
    <property type="term" value="F:magnesium ion binding"/>
    <property type="evidence" value="ECO:0007669"/>
    <property type="project" value="UniProtKB-UniRule"/>
</dbReference>
<evidence type="ECO:0000313" key="15">
    <source>
        <dbReference type="EMBL" id="AEG31790.1"/>
    </source>
</evidence>
<evidence type="ECO:0000256" key="12">
    <source>
        <dbReference type="ARBA" id="ARBA00029354"/>
    </source>
</evidence>
<keyword evidence="7 13" id="KW-0378">Hydrolase</keyword>
<dbReference type="SUPFAM" id="SSF53098">
    <property type="entry name" value="Ribonuclease H-like"/>
    <property type="match status" value="1"/>
</dbReference>
<dbReference type="STRING" id="717773.Thicy_1023"/>
<dbReference type="HAMAP" id="MF_00034">
    <property type="entry name" value="RuvC"/>
    <property type="match status" value="1"/>
</dbReference>
<keyword evidence="9 13" id="KW-0238">DNA-binding</keyword>
<accession>F6D8D9</accession>
<dbReference type="PANTHER" id="PTHR30194">
    <property type="entry name" value="CROSSOVER JUNCTION ENDODEOXYRIBONUCLEASE RUVC"/>
    <property type="match status" value="1"/>
</dbReference>
<dbReference type="RefSeq" id="WP_013835567.1">
    <property type="nucleotide sequence ID" value="NC_015581.1"/>
</dbReference>
<gene>
    <name evidence="13" type="primary">ruvC</name>
    <name evidence="15" type="ordered locus">Thicy_1023</name>
</gene>
<dbReference type="PANTHER" id="PTHR30194:SF3">
    <property type="entry name" value="CROSSOVER JUNCTION ENDODEOXYRIBONUCLEASE RUVC"/>
    <property type="match status" value="1"/>
</dbReference>
<feature type="binding site" evidence="13">
    <location>
        <position position="145"/>
    </location>
    <ligand>
        <name>Mg(2+)</name>
        <dbReference type="ChEBI" id="CHEBI:18420"/>
        <label>1</label>
    </ligand>
</feature>
<evidence type="ECO:0000256" key="11">
    <source>
        <dbReference type="ARBA" id="ARBA00023204"/>
    </source>
</evidence>
<name>F6D8D9_THICA</name>
<dbReference type="OrthoDB" id="9805499at2"/>
<evidence type="ECO:0000256" key="9">
    <source>
        <dbReference type="ARBA" id="ARBA00023125"/>
    </source>
</evidence>
<keyword evidence="6 13" id="KW-0227">DNA damage</keyword>
<dbReference type="Pfam" id="PF02075">
    <property type="entry name" value="RuvC"/>
    <property type="match status" value="1"/>
</dbReference>
<dbReference type="GO" id="GO:0006310">
    <property type="term" value="P:DNA recombination"/>
    <property type="evidence" value="ECO:0007669"/>
    <property type="project" value="UniProtKB-UniRule"/>
</dbReference>
<proteinExistence type="inferred from homology"/>
<evidence type="ECO:0000256" key="4">
    <source>
        <dbReference type="ARBA" id="ARBA00022723"/>
    </source>
</evidence>
<dbReference type="GO" id="GO:0006281">
    <property type="term" value="P:DNA repair"/>
    <property type="evidence" value="ECO:0007669"/>
    <property type="project" value="UniProtKB-UniRule"/>
</dbReference>
<sequence>MANLRPSQRILGIDPGSRKTGFGVIESGRYHPKYLASGVIRVEKFTGTERLTRIFQSIGELIERYDPHFVVVEKVFVHKNPSSAIKLGQARGVILCAAALQSRAIIEYTPTQIKSTIVGQGHAGKDAVQFMVKQLLRLTEVPQEDAADALACALCHDRYLTLGIDPASLSKGTHFK</sequence>
<keyword evidence="8 13" id="KW-0460">Magnesium</keyword>
<feature type="binding site" evidence="13">
    <location>
        <position position="73"/>
    </location>
    <ligand>
        <name>Mg(2+)</name>
        <dbReference type="ChEBI" id="CHEBI:18420"/>
        <label>2</label>
    </ligand>
</feature>
<dbReference type="NCBIfam" id="TIGR00228">
    <property type="entry name" value="ruvC"/>
    <property type="match status" value="1"/>
</dbReference>
<evidence type="ECO:0000256" key="1">
    <source>
        <dbReference type="ARBA" id="ARBA00009518"/>
    </source>
</evidence>
<comment type="cofactor">
    <cofactor evidence="13">
        <name>Mg(2+)</name>
        <dbReference type="ChEBI" id="CHEBI:18420"/>
    </cofactor>
    <text evidence="13">Binds 2 Mg(2+) ion per subunit.</text>
</comment>
<keyword evidence="5 13" id="KW-0255">Endonuclease</keyword>
<dbReference type="InterPro" id="IPR036397">
    <property type="entry name" value="RNaseH_sf"/>
</dbReference>
<dbReference type="EMBL" id="CP002776">
    <property type="protein sequence ID" value="AEG31790.1"/>
    <property type="molecule type" value="Genomic_DNA"/>
</dbReference>
<dbReference type="HOGENOM" id="CLU_091257_2_1_6"/>
<evidence type="ECO:0000256" key="14">
    <source>
        <dbReference type="NCBIfam" id="TIGR00228"/>
    </source>
</evidence>
<comment type="function">
    <text evidence="13">The RuvA-RuvB-RuvC complex processes Holliday junction (HJ) DNA during genetic recombination and DNA repair. Endonuclease that resolves HJ intermediates. Cleaves cruciform DNA by making single-stranded nicks across the HJ at symmetrical positions within the homologous arms, yielding a 5'-phosphate and a 3'-hydroxyl group; requires a central core of homology in the junction. The consensus cleavage sequence is 5'-(A/T)TT(C/G)-3'. Cleavage occurs on the 3'-side of the TT dinucleotide at the point of strand exchange. HJ branch migration catalyzed by RuvA-RuvB allows RuvC to scan DNA until it finds its consensus sequence, where it cleaves and resolves the cruciform DNA.</text>
</comment>
<keyword evidence="16" id="KW-1185">Reference proteome</keyword>
<comment type="similarity">
    <text evidence="1 13">Belongs to the RuvC family.</text>
</comment>
<dbReference type="InterPro" id="IPR020563">
    <property type="entry name" value="X-over_junc_endoDNase_Mg_BS"/>
</dbReference>
<keyword evidence="11 13" id="KW-0234">DNA repair</keyword>
<dbReference type="AlphaFoldDB" id="F6D8D9"/>
<dbReference type="GO" id="GO:0048476">
    <property type="term" value="C:Holliday junction resolvase complex"/>
    <property type="evidence" value="ECO:0007669"/>
    <property type="project" value="UniProtKB-UniRule"/>
</dbReference>
<evidence type="ECO:0000256" key="13">
    <source>
        <dbReference type="HAMAP-Rule" id="MF_00034"/>
    </source>
</evidence>
<dbReference type="Proteomes" id="UP000009232">
    <property type="component" value="Chromosome"/>
</dbReference>
<protein>
    <recommendedName>
        <fullName evidence="13 14">Crossover junction endodeoxyribonuclease RuvC</fullName>
        <ecNumber evidence="13 14">3.1.21.10</ecNumber>
    </recommendedName>
    <alternativeName>
        <fullName evidence="13">Holliday junction nuclease RuvC</fullName>
    </alternativeName>
    <alternativeName>
        <fullName evidence="13">Holliday junction resolvase RuvC</fullName>
    </alternativeName>
</protein>
<evidence type="ECO:0000256" key="7">
    <source>
        <dbReference type="ARBA" id="ARBA00022801"/>
    </source>
</evidence>
<comment type="subcellular location">
    <subcellularLocation>
        <location evidence="13">Cytoplasm</location>
    </subcellularLocation>
</comment>
<comment type="subunit">
    <text evidence="13">Homodimer which binds Holliday junction (HJ) DNA. The HJ becomes 2-fold symmetrical on binding to RuvC with unstacked arms; it has a different conformation from HJ DNA in complex with RuvA. In the full resolvosome a probable DNA-RuvA(4)-RuvB(12)-RuvC(2) complex forms which resolves the HJ.</text>
</comment>
<evidence type="ECO:0000256" key="3">
    <source>
        <dbReference type="ARBA" id="ARBA00022722"/>
    </source>
</evidence>
<dbReference type="KEGG" id="tcy:Thicy_1023"/>
<feature type="binding site" evidence="13">
    <location>
        <position position="14"/>
    </location>
    <ligand>
        <name>Mg(2+)</name>
        <dbReference type="ChEBI" id="CHEBI:18420"/>
        <label>1</label>
    </ligand>
</feature>
<dbReference type="Gene3D" id="3.30.420.10">
    <property type="entry name" value="Ribonuclease H-like superfamily/Ribonuclease H"/>
    <property type="match status" value="1"/>
</dbReference>
<comment type="catalytic activity">
    <reaction evidence="12 13">
        <text>Endonucleolytic cleavage at a junction such as a reciprocal single-stranded crossover between two homologous DNA duplexes (Holliday junction).</text>
        <dbReference type="EC" id="3.1.21.10"/>
    </reaction>
</comment>
<dbReference type="GO" id="GO:0008821">
    <property type="term" value="F:crossover junction DNA endonuclease activity"/>
    <property type="evidence" value="ECO:0007669"/>
    <property type="project" value="UniProtKB-UniRule"/>
</dbReference>
<evidence type="ECO:0000256" key="6">
    <source>
        <dbReference type="ARBA" id="ARBA00022763"/>
    </source>
</evidence>
<keyword evidence="10 13" id="KW-0233">DNA recombination</keyword>
<dbReference type="FunFam" id="3.30.420.10:FF:000002">
    <property type="entry name" value="Crossover junction endodeoxyribonuclease RuvC"/>
    <property type="match status" value="1"/>
</dbReference>
<feature type="active site" evidence="13">
    <location>
        <position position="73"/>
    </location>
</feature>